<evidence type="ECO:0000256" key="7">
    <source>
        <dbReference type="SAM" id="MobiDB-lite"/>
    </source>
</evidence>
<evidence type="ECO:0000256" key="1">
    <source>
        <dbReference type="ARBA" id="ARBA00004533"/>
    </source>
</evidence>
<feature type="region of interest" description="Disordered" evidence="7">
    <location>
        <begin position="287"/>
        <end position="313"/>
    </location>
</feature>
<feature type="domain" description="Mce/MlaD" evidence="9">
    <location>
        <begin position="41"/>
        <end position="107"/>
    </location>
</feature>
<dbReference type="PANTHER" id="PTHR30462">
    <property type="entry name" value="INTERMEMBRANE TRANSPORT PROTEIN PQIB-RELATED"/>
    <property type="match status" value="1"/>
</dbReference>
<gene>
    <name evidence="10" type="ORF">PXH66_01245</name>
</gene>
<evidence type="ECO:0000256" key="4">
    <source>
        <dbReference type="ARBA" id="ARBA00022692"/>
    </source>
</evidence>
<feature type="compositionally biased region" description="Polar residues" evidence="7">
    <location>
        <begin position="290"/>
        <end position="301"/>
    </location>
</feature>
<keyword evidence="5 8" id="KW-1133">Transmembrane helix</keyword>
<keyword evidence="6 8" id="KW-0472">Membrane</keyword>
<accession>A0AAF0A154</accession>
<sequence>MSSSQSKPIISRFRGLPLVWIVPLLALVISGWMVIGELAQRGPEVTVTFSDAAGVEVGRTKLEHKGVTVGEVSAVEITDDLQHVLIKVRLDRRASALAAEGSQFWIVHPKIGFSGVSGLDTLVSGVRLNVRPGDGPTAHTFEGLDQAPPPKAEQAGRAFELESTALGAITPGAPIYYREIKVGQVETSWLSKDATRVLARIRIESAYVDLVRTNSVFWNAGGLSMKVGLLGAELKSSSVESLFSGGVAFATPEPKAGASLAAVAPAGHRFKLADEAEDAWKEWSPVIPITSPQASPDSNPDSPLEQMMSGGEG</sequence>
<dbReference type="Pfam" id="PF02470">
    <property type="entry name" value="MlaD"/>
    <property type="match status" value="2"/>
</dbReference>
<evidence type="ECO:0000313" key="10">
    <source>
        <dbReference type="EMBL" id="WED65473.1"/>
    </source>
</evidence>
<dbReference type="KEGG" id="slom:PXH66_01245"/>
<evidence type="ECO:0000256" key="3">
    <source>
        <dbReference type="ARBA" id="ARBA00022519"/>
    </source>
</evidence>
<evidence type="ECO:0000256" key="8">
    <source>
        <dbReference type="SAM" id="Phobius"/>
    </source>
</evidence>
<dbReference type="GO" id="GO:0005886">
    <property type="term" value="C:plasma membrane"/>
    <property type="evidence" value="ECO:0007669"/>
    <property type="project" value="UniProtKB-SubCell"/>
</dbReference>
<evidence type="ECO:0000313" key="11">
    <source>
        <dbReference type="Proteomes" id="UP001218638"/>
    </source>
</evidence>
<dbReference type="PANTHER" id="PTHR30462:SF0">
    <property type="entry name" value="INTERMEMBRANE TRANSPORT PROTEIN YEBT"/>
    <property type="match status" value="1"/>
</dbReference>
<evidence type="ECO:0000256" key="2">
    <source>
        <dbReference type="ARBA" id="ARBA00022475"/>
    </source>
</evidence>
<keyword evidence="3" id="KW-0997">Cell inner membrane</keyword>
<protein>
    <submittedName>
        <fullName evidence="10">MlaD family protein</fullName>
    </submittedName>
</protein>
<name>A0AAF0A154_9BACT</name>
<dbReference type="InterPro" id="IPR003399">
    <property type="entry name" value="Mce/MlaD"/>
</dbReference>
<dbReference type="AlphaFoldDB" id="A0AAF0A154"/>
<keyword evidence="2" id="KW-1003">Cell membrane</keyword>
<proteinExistence type="predicted"/>
<feature type="transmembrane region" description="Helical" evidence="8">
    <location>
        <begin position="16"/>
        <end position="35"/>
    </location>
</feature>
<evidence type="ECO:0000256" key="6">
    <source>
        <dbReference type="ARBA" id="ARBA00023136"/>
    </source>
</evidence>
<dbReference type="RefSeq" id="WP_330929420.1">
    <property type="nucleotide sequence ID" value="NZ_CP119075.1"/>
</dbReference>
<keyword evidence="11" id="KW-1185">Reference proteome</keyword>
<comment type="subcellular location">
    <subcellularLocation>
        <location evidence="1">Cell inner membrane</location>
    </subcellularLocation>
</comment>
<evidence type="ECO:0000259" key="9">
    <source>
        <dbReference type="Pfam" id="PF02470"/>
    </source>
</evidence>
<evidence type="ECO:0000256" key="5">
    <source>
        <dbReference type="ARBA" id="ARBA00022989"/>
    </source>
</evidence>
<organism evidence="10 11">
    <name type="scientific">Synoicihabitans lomoniglobus</name>
    <dbReference type="NCBI Taxonomy" id="2909285"/>
    <lineage>
        <taxon>Bacteria</taxon>
        <taxon>Pseudomonadati</taxon>
        <taxon>Verrucomicrobiota</taxon>
        <taxon>Opitutia</taxon>
        <taxon>Opitutales</taxon>
        <taxon>Opitutaceae</taxon>
        <taxon>Synoicihabitans</taxon>
    </lineage>
</organism>
<keyword evidence="4 8" id="KW-0812">Transmembrane</keyword>
<dbReference type="Proteomes" id="UP001218638">
    <property type="component" value="Chromosome"/>
</dbReference>
<dbReference type="InterPro" id="IPR051800">
    <property type="entry name" value="PqiA-PqiB_transport"/>
</dbReference>
<reference evidence="10" key="1">
    <citation type="submission" date="2023-03" db="EMBL/GenBank/DDBJ databases">
        <title>Lomoglobus Profundus gen. nov., sp. nov., a novel member of the phylum Verrucomicrobia, isolated from deep-marine sediment of South China Sea.</title>
        <authorList>
            <person name="Ahmad T."/>
            <person name="Ishaq S.E."/>
            <person name="Wang F."/>
        </authorList>
    </citation>
    <scope>NUCLEOTIDE SEQUENCE</scope>
    <source>
        <strain evidence="10">LMO-M01</strain>
    </source>
</reference>
<feature type="domain" description="Mce/MlaD" evidence="9">
    <location>
        <begin position="159"/>
        <end position="216"/>
    </location>
</feature>
<dbReference type="EMBL" id="CP119075">
    <property type="protein sequence ID" value="WED65473.1"/>
    <property type="molecule type" value="Genomic_DNA"/>
</dbReference>